<feature type="transmembrane region" description="Helical" evidence="1">
    <location>
        <begin position="21"/>
        <end position="39"/>
    </location>
</feature>
<dbReference type="Proteomes" id="UP000002200">
    <property type="component" value="Chromosome"/>
</dbReference>
<dbReference type="STRING" id="203267.TWT_015"/>
<keyword evidence="1" id="KW-0812">Transmembrane</keyword>
<gene>
    <name evidence="2" type="ordered locus">TWT_015</name>
</gene>
<dbReference type="InterPro" id="IPR013783">
    <property type="entry name" value="Ig-like_fold"/>
</dbReference>
<sequence length="427" mass="45060">MRVGCLGKGVGLVRAPAIFRLVVLSILCVSVLLPTRWVLATPALKPQSFSVAIGESLNRPPIPAAARGSVYTVNTKDLTAPGDGLPRGLDINRGTGTISGSVGSDVLPGVYKPRVSVTSSAGSTSAVYTITVTRQIVLGDVLAQIKQGDPVRIPAKIIGGHSLFNFRLAGKPRTTPGIAYPMGLSVDSKTGVLFGTVSYEVEYGVYNFLLWADEVVHGEIVSHFAYYTLLVSPMHFNVDDQNFELQAYKPFKFPLSANGAAIAWVATGLPKGIYLSPAGLLYGVPAVPPGEYSARLTVYGLEVRSGVLKIVSVTANLNILVAGEPIIYPQSITVKKGESVSFPPKPPHKPGWVYWANMVDITTPGNGIPDGLILSPDNGTLYGAVSPSVQPGVYTPTVFKAVPGEVEYAHSTTYTITVVEGTAPGVN</sequence>
<organism evidence="2 3">
    <name type="scientific">Tropheryma whipplei (strain Twist)</name>
    <name type="common">Whipple's bacillus</name>
    <dbReference type="NCBI Taxonomy" id="203267"/>
    <lineage>
        <taxon>Bacteria</taxon>
        <taxon>Bacillati</taxon>
        <taxon>Actinomycetota</taxon>
        <taxon>Actinomycetes</taxon>
        <taxon>Micrococcales</taxon>
        <taxon>Tropherymataceae</taxon>
        <taxon>Tropheryma</taxon>
    </lineage>
</organism>
<dbReference type="GO" id="GO:0005975">
    <property type="term" value="P:carbohydrate metabolic process"/>
    <property type="evidence" value="ECO:0007669"/>
    <property type="project" value="UniProtKB-ARBA"/>
</dbReference>
<reference evidence="2 3" key="1">
    <citation type="journal article" date="2003" name="Genome Res.">
        <title>Tropheryma whipplei twist: a human pathogenic Actinobacteria with a reduced genome.</title>
        <authorList>
            <person name="Raoult D."/>
            <person name="Ogata H."/>
            <person name="Audic S."/>
            <person name="Robert C."/>
            <person name="Suhre K."/>
            <person name="Drancourt M."/>
            <person name="Claverie J.-M."/>
        </authorList>
    </citation>
    <scope>NUCLEOTIDE SEQUENCE [LARGE SCALE GENOMIC DNA]</scope>
    <source>
        <strain evidence="2 3">Twist</strain>
    </source>
</reference>
<protein>
    <submittedName>
        <fullName evidence="2">Uncharacterized protein</fullName>
    </submittedName>
</protein>
<dbReference type="Pfam" id="PF05345">
    <property type="entry name" value="He_PIG"/>
    <property type="match status" value="4"/>
</dbReference>
<proteinExistence type="predicted"/>
<dbReference type="OrthoDB" id="5388988at2"/>
<dbReference type="SUPFAM" id="SSF49313">
    <property type="entry name" value="Cadherin-like"/>
    <property type="match status" value="1"/>
</dbReference>
<name>Q83H45_TROWT</name>
<dbReference type="Gene3D" id="2.60.40.10">
    <property type="entry name" value="Immunoglobulins"/>
    <property type="match status" value="1"/>
</dbReference>
<dbReference type="HOGENOM" id="CLU_642418_0_0_11"/>
<dbReference type="EMBL" id="AE014184">
    <property type="protein sequence ID" value="AAO44112.1"/>
    <property type="molecule type" value="Genomic_DNA"/>
</dbReference>
<dbReference type="KEGG" id="twh:TWT_015"/>
<dbReference type="GO" id="GO:0016020">
    <property type="term" value="C:membrane"/>
    <property type="evidence" value="ECO:0007669"/>
    <property type="project" value="InterPro"/>
</dbReference>
<dbReference type="AlphaFoldDB" id="Q83H45"/>
<dbReference type="GO" id="GO:0005509">
    <property type="term" value="F:calcium ion binding"/>
    <property type="evidence" value="ECO:0007669"/>
    <property type="project" value="InterPro"/>
</dbReference>
<dbReference type="InterPro" id="IPR015919">
    <property type="entry name" value="Cadherin-like_sf"/>
</dbReference>
<keyword evidence="3" id="KW-1185">Reference proteome</keyword>
<evidence type="ECO:0000313" key="2">
    <source>
        <dbReference type="EMBL" id="AAO44112.1"/>
    </source>
</evidence>
<keyword evidence="1" id="KW-0472">Membrane</keyword>
<evidence type="ECO:0000313" key="3">
    <source>
        <dbReference type="Proteomes" id="UP000002200"/>
    </source>
</evidence>
<accession>Q83H45</accession>
<evidence type="ECO:0000256" key="1">
    <source>
        <dbReference type="SAM" id="Phobius"/>
    </source>
</evidence>
<keyword evidence="1" id="KW-1133">Transmembrane helix</keyword>